<feature type="domain" description="Response regulatory" evidence="6">
    <location>
        <begin position="1"/>
        <end position="116"/>
    </location>
</feature>
<name>A0ABM5NFW3_LIBAS</name>
<protein>
    <submittedName>
        <fullName evidence="8">Transcription regulator protein</fullName>
    </submittedName>
</protein>
<dbReference type="Gene3D" id="1.10.10.10">
    <property type="entry name" value="Winged helix-like DNA-binding domain superfamily/Winged helix DNA-binding domain"/>
    <property type="match status" value="1"/>
</dbReference>
<feature type="DNA-binding region" description="OmpR/PhoB-type" evidence="5">
    <location>
        <begin position="123"/>
        <end position="222"/>
    </location>
</feature>
<dbReference type="InterPro" id="IPR001789">
    <property type="entry name" value="Sig_transdc_resp-reg_receiver"/>
</dbReference>
<dbReference type="InterPro" id="IPR001867">
    <property type="entry name" value="OmpR/PhoB-type_DNA-bd"/>
</dbReference>
<evidence type="ECO:0000259" key="7">
    <source>
        <dbReference type="PROSITE" id="PS51755"/>
    </source>
</evidence>
<organism evidence="8 9">
    <name type="scientific">Candidatus Liberibacter asiaticus str. gxpsy</name>
    <dbReference type="NCBI Taxonomy" id="1174529"/>
    <lineage>
        <taxon>Bacteria</taxon>
        <taxon>Pseudomonadati</taxon>
        <taxon>Pseudomonadota</taxon>
        <taxon>Alphaproteobacteria</taxon>
        <taxon>Hyphomicrobiales</taxon>
        <taxon>Rhizobiaceae</taxon>
        <taxon>Liberibacter</taxon>
    </lineage>
</organism>
<evidence type="ECO:0000256" key="4">
    <source>
        <dbReference type="PROSITE-ProRule" id="PRU00169"/>
    </source>
</evidence>
<evidence type="ECO:0000256" key="3">
    <source>
        <dbReference type="ARBA" id="ARBA00023163"/>
    </source>
</evidence>
<dbReference type="PROSITE" id="PS50110">
    <property type="entry name" value="RESPONSE_REGULATORY"/>
    <property type="match status" value="1"/>
</dbReference>
<dbReference type="EMBL" id="CP004005">
    <property type="protein sequence ID" value="AGH17035.1"/>
    <property type="molecule type" value="Genomic_DNA"/>
</dbReference>
<proteinExistence type="predicted"/>
<feature type="domain" description="OmpR/PhoB-type" evidence="7">
    <location>
        <begin position="123"/>
        <end position="222"/>
    </location>
</feature>
<evidence type="ECO:0000256" key="5">
    <source>
        <dbReference type="PROSITE-ProRule" id="PRU01091"/>
    </source>
</evidence>
<dbReference type="GeneID" id="93077030"/>
<dbReference type="Proteomes" id="UP000011820">
    <property type="component" value="Chromosome"/>
</dbReference>
<keyword evidence="1" id="KW-0805">Transcription regulation</keyword>
<dbReference type="InterPro" id="IPR036388">
    <property type="entry name" value="WH-like_DNA-bd_sf"/>
</dbReference>
<dbReference type="Gene3D" id="3.40.50.2300">
    <property type="match status" value="1"/>
</dbReference>
<dbReference type="SUPFAM" id="SSF46894">
    <property type="entry name" value="C-terminal effector domain of the bipartite response regulators"/>
    <property type="match status" value="1"/>
</dbReference>
<dbReference type="InterPro" id="IPR016032">
    <property type="entry name" value="Sig_transdc_resp-reg_C-effctor"/>
</dbReference>
<keyword evidence="3" id="KW-0804">Transcription</keyword>
<evidence type="ECO:0000313" key="9">
    <source>
        <dbReference type="Proteomes" id="UP000011820"/>
    </source>
</evidence>
<evidence type="ECO:0000259" key="6">
    <source>
        <dbReference type="PROSITE" id="PS50110"/>
    </source>
</evidence>
<dbReference type="SMART" id="SM00862">
    <property type="entry name" value="Trans_reg_C"/>
    <property type="match status" value="1"/>
</dbReference>
<dbReference type="InterPro" id="IPR039420">
    <property type="entry name" value="WalR-like"/>
</dbReference>
<dbReference type="InterPro" id="IPR011006">
    <property type="entry name" value="CheY-like_superfamily"/>
</dbReference>
<keyword evidence="2 5" id="KW-0238">DNA-binding</keyword>
<dbReference type="RefSeq" id="WP_015452632.1">
    <property type="nucleotide sequence ID" value="NC_020549.1"/>
</dbReference>
<keyword evidence="9" id="KW-1185">Reference proteome</keyword>
<accession>A0ABM5NFW3</accession>
<sequence length="223" mass="25409">MFVLIDDRALVKDGYIALFGDDGVSLEGFNSLEFEEWLQSSAREDVSAIEAFLIGKGEKVLELPRIIRAHSQVPLIGISDYPSLQTTLDFFDSGVDDVVNKPIHHREILARVAAIYRRLKVSNNRAETGPIRVFSDGRDPEVQGEVFPLPRRERRILEYLMANRGKRVAKTQIFSAIYGLFDEAVEENVVESHISKLRKKLRNKLGFDPVDSKRFLGYSIDWN</sequence>
<reference evidence="8 9" key="1">
    <citation type="journal article" date="2013" name="Genome Announc.">
        <title>Complete Genome Sequence of a Chinese Strain of 'Candidatus Liberibacter asiaticus'.</title>
        <authorList>
            <person name="Lin H."/>
            <person name="Han C.S."/>
            <person name="Liu B."/>
            <person name="Lou B."/>
            <person name="Bai X."/>
            <person name="Deng C."/>
            <person name="Civerolo E.L."/>
            <person name="Gupta G."/>
        </authorList>
    </citation>
    <scope>NUCLEOTIDE SEQUENCE [LARGE SCALE GENOMIC DNA]</scope>
    <source>
        <strain evidence="9">gxpsy</strain>
    </source>
</reference>
<dbReference type="SUPFAM" id="SSF52172">
    <property type="entry name" value="CheY-like"/>
    <property type="match status" value="1"/>
</dbReference>
<dbReference type="PANTHER" id="PTHR48111">
    <property type="entry name" value="REGULATOR OF RPOS"/>
    <property type="match status" value="1"/>
</dbReference>
<evidence type="ECO:0000256" key="1">
    <source>
        <dbReference type="ARBA" id="ARBA00023015"/>
    </source>
</evidence>
<dbReference type="PANTHER" id="PTHR48111:SF67">
    <property type="entry name" value="TRANSCRIPTIONAL REGULATORY PROTEIN TCTD"/>
    <property type="match status" value="1"/>
</dbReference>
<evidence type="ECO:0000256" key="2">
    <source>
        <dbReference type="ARBA" id="ARBA00023125"/>
    </source>
</evidence>
<dbReference type="PROSITE" id="PS51755">
    <property type="entry name" value="OMPR_PHOB"/>
    <property type="match status" value="1"/>
</dbReference>
<dbReference type="CDD" id="cd00383">
    <property type="entry name" value="trans_reg_C"/>
    <property type="match status" value="1"/>
</dbReference>
<dbReference type="Pfam" id="PF00486">
    <property type="entry name" value="Trans_reg_C"/>
    <property type="match status" value="1"/>
</dbReference>
<evidence type="ECO:0000313" key="8">
    <source>
        <dbReference type="EMBL" id="AGH17035.1"/>
    </source>
</evidence>
<comment type="caution">
    <text evidence="4">Lacks conserved residue(s) required for the propagation of feature annotation.</text>
</comment>
<gene>
    <name evidence="8" type="ORF">WSI_03325</name>
</gene>